<dbReference type="Pfam" id="PF09103">
    <property type="entry name" value="BRCA-2_OB1"/>
    <property type="match status" value="1"/>
</dbReference>
<dbReference type="InterPro" id="IPR015525">
    <property type="entry name" value="BRCA2"/>
</dbReference>
<dbReference type="Gene3D" id="2.40.50.140">
    <property type="entry name" value="Nucleic acid-binding proteins"/>
    <property type="match status" value="3"/>
</dbReference>
<feature type="compositionally biased region" description="Polar residues" evidence="1">
    <location>
        <begin position="1124"/>
        <end position="1133"/>
    </location>
</feature>
<dbReference type="Proteomes" id="UP000245699">
    <property type="component" value="Unassembled WGS sequence"/>
</dbReference>
<protein>
    <recommendedName>
        <fullName evidence="2">BRCA2 OB1 domain-containing protein</fullName>
    </recommendedName>
</protein>
<organism evidence="3 4">
    <name type="scientific">Furculomyces boomerangus</name>
    <dbReference type="NCBI Taxonomy" id="61424"/>
    <lineage>
        <taxon>Eukaryota</taxon>
        <taxon>Fungi</taxon>
        <taxon>Fungi incertae sedis</taxon>
        <taxon>Zoopagomycota</taxon>
        <taxon>Kickxellomycotina</taxon>
        <taxon>Harpellomycetes</taxon>
        <taxon>Harpellales</taxon>
        <taxon>Harpellaceae</taxon>
        <taxon>Furculomyces</taxon>
    </lineage>
</organism>
<dbReference type="PANTHER" id="PTHR11289">
    <property type="entry name" value="BREAST CANCER TYPE 2 SUSCEPTIBILITY PROTEIN BRCA2"/>
    <property type="match status" value="1"/>
</dbReference>
<comment type="caution">
    <text evidence="3">The sequence shown here is derived from an EMBL/GenBank/DDBJ whole genome shotgun (WGS) entry which is preliminary data.</text>
</comment>
<sequence length="1872" mass="211885">MGNIEDTGIGFDRDGKKIEFRKFQSKNKSSEHIISEWQKIYEDFKNNKSLNGVHHKDFTTETNLINHKISSFVKDSQEELIQPNKYTENSLNISPNTNNSGINPTNSTSNLSSKEKNRNLISQHTEALLANITTKYLNELSNNEKTNSKKREIPVSGSDTDDMCILETQSPLADEELDLYGNLSWNRSDGVTQETQKEWNNSENDNTPPASQSSLPGPPKSILGIKSILFKENNNTETTSPLRNVNTPEIVSRLLSKSAGENNQEILKENTTPIFSKSLNSKSGEIFSDLKSPYSSKSVWQNEDDKRTSLLFSNEGSSYSFIGGNSTTNGDFMNDENSDASHIFSTGIGSEDPVASTPNYFLMSPHAKAEMSSRRHRESLLMESPLVKQLIHSNIDLKKLNSGMEHKKVSYLNHPYSESSINEHKKPKLSKIFSDIDPEHANLGNNFSKLNSFKIHDQNRTDTEKIEIARKKLFVEFDTKSENSKRSRDDDFKNKSDIQTNIKIQKKVNDEDVFSNSFGHSNNSNNPNNLRTNTNSKNIDSYTNFTRNVESRQEESFNSIVDQSAQKGGFTKIDNIQRNIIHTNDSDNFESSLLIDTQLVTDIHNITQKIDHVSPISVTNTPSWNEANTNDKNNTSHSKNFQDIKGTISTNRDNFLKSSDTVSKDTEHGNKKLIQLDQFLNNNGLLDINAVNEEIQRRFKEEDDMFESMLSKAKKGQVKEFKTPFKKPSLKKQESPNKNNFHIKTVDNIELENNSIAGKELLTTGNSKFNSLTESGLDQDDLFEQILKRAKDIPKKDFKTPFKGSNTNKTPKEVSILKPYFTTEAPASSTLNTNFSLNAQQNSSIKVPNNEHAKKTATIDLGEELGEMSEFDVKSILSKFGELGKAPQPKEPGFDIIKENNTGDTEKSKYNQSSISKLIPQKPDLINNNDITETPTKRSSNNQPAKMTHVNINPGFKSPNQVLVSDHHAAEGSENNQKRLTISVSKTDQFDITNKELGKDKDVSKKVLDRETKCEINGYHKKTGVDNSEYNKVYNLDFETPTKFIRNTPLNSTKSNKPVNLYGASTTTPTMDLLKGSSNRMVHSQGLRRPNIARGQSPGLFQSPLLSQKSKKTLFKPPAISKPILSSSSTQRSNTEELNHNKKNDEITKLIPEISTVSNNTKENEIKASSASSEVKKVSLKSFGKIYSINENIFLDKIPKEVININFLNAKDFAFTNSPNGDGDSWGHKEAGLELRKNGYDFKKTGLSNHDSEKWIQTHYQQLVWYLASMARRFPENSQFFWSKKAVFERLVKIYKKELLESHRPAIRRILERDSSSKLLMVLCISEVISKNYILLSDGWYSIKAQIDNLLSRAVARKRLDIGTKIAIIGSQLKMGSGGFEGISPLQIEDPKSETAPYLLINSNSVRTAPWYQKLGFQPKNSKMSYSLHTLDPSGGSAFGEIDIIVSRRYPLRYMETTTSNTRITRCESEESRCQAEYDKMCRKKAQSLYSNLENESITNRSALSTPDKLRSSINFDEKTGEELYSLFSNSTDPSHLTSMLSTENQRKLEAYAESMKNERAEIVNSELLDLMPPRKVVSFFQVLITDTQQNKSVKSKPKYNRVVLSIWGSDHSVWSQFSEGKRFKLYGVTPSGYKSEQTNNNSKLLNTNQRNFLRLNVTRNTVWVPVKDNNFENLEGCDPRKNLTISQLTQQNLRTDVDIVAIVESCVNAKNYGQDVTAISLLPIELNDWGKYNIISNKPQTKSNPFEKESNIEDIQKSPESEFGDELDHLANLYNLGGTQGTNSSTNTIFKEEKMIVTKNRSSAKMNTQEPKMFAYFSKQVFGTILLKPKEVIRIKDIYLGNWDQTRNVYFGTSRDYTEYHTIKDHDNINK</sequence>
<feature type="compositionally biased region" description="Polar residues" evidence="1">
    <location>
        <begin position="926"/>
        <end position="944"/>
    </location>
</feature>
<feature type="region of interest" description="Disordered" evidence="1">
    <location>
        <begin position="1120"/>
        <end position="1145"/>
    </location>
</feature>
<evidence type="ECO:0000313" key="3">
    <source>
        <dbReference type="EMBL" id="PVU91246.1"/>
    </source>
</evidence>
<dbReference type="SUPFAM" id="SSF81872">
    <property type="entry name" value="BRCA2 helical domain"/>
    <property type="match status" value="1"/>
</dbReference>
<feature type="compositionally biased region" description="Polar residues" evidence="1">
    <location>
        <begin position="184"/>
        <end position="215"/>
    </location>
</feature>
<feature type="region of interest" description="Disordered" evidence="1">
    <location>
        <begin position="184"/>
        <end position="218"/>
    </location>
</feature>
<feature type="region of interest" description="Disordered" evidence="1">
    <location>
        <begin position="621"/>
        <end position="642"/>
    </location>
</feature>
<feature type="compositionally biased region" description="Low complexity" evidence="1">
    <location>
        <begin position="515"/>
        <end position="538"/>
    </location>
</feature>
<dbReference type="GO" id="GO:0000724">
    <property type="term" value="P:double-strand break repair via homologous recombination"/>
    <property type="evidence" value="ECO:0007669"/>
    <property type="project" value="InterPro"/>
</dbReference>
<feature type="region of interest" description="Disordered" evidence="1">
    <location>
        <begin position="84"/>
        <end position="115"/>
    </location>
</feature>
<name>A0A2T9YFX5_9FUNG</name>
<feature type="compositionally biased region" description="Polar residues" evidence="1">
    <location>
        <begin position="84"/>
        <end position="112"/>
    </location>
</feature>
<evidence type="ECO:0000256" key="1">
    <source>
        <dbReference type="SAM" id="MobiDB-lite"/>
    </source>
</evidence>
<keyword evidence="4" id="KW-1185">Reference proteome</keyword>
<dbReference type="InterPro" id="IPR015187">
    <property type="entry name" value="BRCA2_OB_1"/>
</dbReference>
<feature type="domain" description="BRCA2 OB1" evidence="2">
    <location>
        <begin position="1305"/>
        <end position="1418"/>
    </location>
</feature>
<feature type="region of interest" description="Disordered" evidence="1">
    <location>
        <begin position="479"/>
        <end position="539"/>
    </location>
</feature>
<evidence type="ECO:0000313" key="4">
    <source>
        <dbReference type="Proteomes" id="UP000245699"/>
    </source>
</evidence>
<evidence type="ECO:0000259" key="2">
    <source>
        <dbReference type="Pfam" id="PF09103"/>
    </source>
</evidence>
<dbReference type="STRING" id="61424.A0A2T9YFX5"/>
<accession>A0A2T9YFX5</accession>
<dbReference type="OrthoDB" id="21095at2759"/>
<feature type="compositionally biased region" description="Basic and acidic residues" evidence="1">
    <location>
        <begin position="479"/>
        <end position="496"/>
    </location>
</feature>
<reference evidence="3 4" key="1">
    <citation type="journal article" date="2018" name="MBio">
        <title>Comparative Genomics Reveals the Core Gene Toolbox for the Fungus-Insect Symbiosis.</title>
        <authorList>
            <person name="Wang Y."/>
            <person name="Stata M."/>
            <person name="Wang W."/>
            <person name="Stajich J.E."/>
            <person name="White M.M."/>
            <person name="Moncalvo J.M."/>
        </authorList>
    </citation>
    <scope>NUCLEOTIDE SEQUENCE [LARGE SCALE GENOMIC DNA]</scope>
    <source>
        <strain evidence="3 4">AUS-77-4</strain>
    </source>
</reference>
<dbReference type="EMBL" id="MBFT01000433">
    <property type="protein sequence ID" value="PVU91246.1"/>
    <property type="molecule type" value="Genomic_DNA"/>
</dbReference>
<dbReference type="InterPro" id="IPR012340">
    <property type="entry name" value="NA-bd_OB-fold"/>
</dbReference>
<feature type="region of interest" description="Disordered" evidence="1">
    <location>
        <begin position="143"/>
        <end position="162"/>
    </location>
</feature>
<dbReference type="PANTHER" id="PTHR11289:SF0">
    <property type="entry name" value="BREAST CANCER TYPE 2 SUSCEPTIBILITY PROTEIN"/>
    <property type="match status" value="1"/>
</dbReference>
<dbReference type="SUPFAM" id="SSF50249">
    <property type="entry name" value="Nucleic acid-binding proteins"/>
    <property type="match status" value="2"/>
</dbReference>
<dbReference type="InterPro" id="IPR036315">
    <property type="entry name" value="BRCA2_hlx_sf"/>
</dbReference>
<feature type="compositionally biased region" description="Basic and acidic residues" evidence="1">
    <location>
        <begin position="1134"/>
        <end position="1145"/>
    </location>
</feature>
<dbReference type="GO" id="GO:0006355">
    <property type="term" value="P:regulation of DNA-templated transcription"/>
    <property type="evidence" value="ECO:0007669"/>
    <property type="project" value="TreeGrafter"/>
</dbReference>
<feature type="region of interest" description="Disordered" evidence="1">
    <location>
        <begin position="884"/>
        <end position="944"/>
    </location>
</feature>
<proteinExistence type="predicted"/>
<dbReference type="SUPFAM" id="SSF81878">
    <property type="entry name" value="BRCA2 tower domain"/>
    <property type="match status" value="1"/>
</dbReference>
<gene>
    <name evidence="3" type="ORF">BB559_004233</name>
</gene>